<comment type="caution">
    <text evidence="1">The sequence shown here is derived from an EMBL/GenBank/DDBJ whole genome shotgun (WGS) entry which is preliminary data.</text>
</comment>
<dbReference type="Gene3D" id="3.40.50.1000">
    <property type="entry name" value="HAD superfamily/HAD-like"/>
    <property type="match status" value="1"/>
</dbReference>
<dbReference type="GO" id="GO:0016791">
    <property type="term" value="F:phosphatase activity"/>
    <property type="evidence" value="ECO:0007669"/>
    <property type="project" value="TreeGrafter"/>
</dbReference>
<dbReference type="Proteomes" id="UP000295244">
    <property type="component" value="Unassembled WGS sequence"/>
</dbReference>
<dbReference type="SUPFAM" id="SSF56784">
    <property type="entry name" value="HAD-like"/>
    <property type="match status" value="1"/>
</dbReference>
<dbReference type="GO" id="GO:0000287">
    <property type="term" value="F:magnesium ion binding"/>
    <property type="evidence" value="ECO:0007669"/>
    <property type="project" value="TreeGrafter"/>
</dbReference>
<dbReference type="OrthoDB" id="3180855at2"/>
<dbReference type="PANTHER" id="PTHR10000:SF8">
    <property type="entry name" value="HAD SUPERFAMILY HYDROLASE-LIKE, TYPE 3"/>
    <property type="match status" value="1"/>
</dbReference>
<dbReference type="EMBL" id="SKBU01000016">
    <property type="protein sequence ID" value="TCJ16415.1"/>
    <property type="molecule type" value="Genomic_DNA"/>
</dbReference>
<accession>A0A4R1BGP6</accession>
<dbReference type="SFLD" id="SFLDS00003">
    <property type="entry name" value="Haloacid_Dehalogenase"/>
    <property type="match status" value="1"/>
</dbReference>
<dbReference type="SFLD" id="SFLDG01140">
    <property type="entry name" value="C2.B:_Phosphomannomutase_and_P"/>
    <property type="match status" value="1"/>
</dbReference>
<dbReference type="Pfam" id="PF08282">
    <property type="entry name" value="Hydrolase_3"/>
    <property type="match status" value="1"/>
</dbReference>
<dbReference type="InterPro" id="IPR006379">
    <property type="entry name" value="HAD-SF_hydro_IIB"/>
</dbReference>
<evidence type="ECO:0000313" key="1">
    <source>
        <dbReference type="EMBL" id="TCJ16415.1"/>
    </source>
</evidence>
<gene>
    <name evidence="1" type="ORF">E0L93_09820</name>
</gene>
<proteinExistence type="predicted"/>
<dbReference type="PANTHER" id="PTHR10000">
    <property type="entry name" value="PHOSPHOSERINE PHOSPHATASE"/>
    <property type="match status" value="1"/>
</dbReference>
<dbReference type="AlphaFoldDB" id="A0A4R1BGP6"/>
<dbReference type="InterPro" id="IPR000150">
    <property type="entry name" value="Cof"/>
</dbReference>
<dbReference type="NCBIfam" id="TIGR01484">
    <property type="entry name" value="HAD-SF-IIB"/>
    <property type="match status" value="1"/>
</dbReference>
<dbReference type="InterPro" id="IPR036412">
    <property type="entry name" value="HAD-like_sf"/>
</dbReference>
<dbReference type="PROSITE" id="PS01229">
    <property type="entry name" value="COF_2"/>
    <property type="match status" value="1"/>
</dbReference>
<dbReference type="CDD" id="cd07516">
    <property type="entry name" value="HAD_Pase"/>
    <property type="match status" value="1"/>
</dbReference>
<protein>
    <submittedName>
        <fullName evidence="1">HAD family phosphatase</fullName>
    </submittedName>
</protein>
<name>A0A4R1BGP6_9ACTN</name>
<dbReference type="GO" id="GO:0005829">
    <property type="term" value="C:cytosol"/>
    <property type="evidence" value="ECO:0007669"/>
    <property type="project" value="TreeGrafter"/>
</dbReference>
<keyword evidence="2" id="KW-1185">Reference proteome</keyword>
<organism evidence="1 2">
    <name type="scientific">Rubrobacter taiwanensis</name>
    <dbReference type="NCBI Taxonomy" id="185139"/>
    <lineage>
        <taxon>Bacteria</taxon>
        <taxon>Bacillati</taxon>
        <taxon>Actinomycetota</taxon>
        <taxon>Rubrobacteria</taxon>
        <taxon>Rubrobacterales</taxon>
        <taxon>Rubrobacteraceae</taxon>
        <taxon>Rubrobacter</taxon>
    </lineage>
</organism>
<dbReference type="PROSITE" id="PS01228">
    <property type="entry name" value="COF_1"/>
    <property type="match status" value="1"/>
</dbReference>
<sequence>MSPAPGFLEEGGFLAGKRASIEDFDVAAFDLDGTLLSRDLRLSRASVEALEALRERGMRVIVATGRRFEGAVEYVERLGFREEDPIICFGGAMIRRLSGETLLHRTVPRDLSAEVVEWARERGIHSRIFADGRVIASPETPAALAHLRTFYEPDVVVRDNLSWLCSKEAEDPTKLVLVDYPDEIEGWLPEAREAFAGRLFVTRSLPHYVEIGGLEGRKSLALEFMCGLWGVDPARTLAFGDAENDMDLLEFAGCGVAMGNARPHVRAVADDVAPPIDEDGVARYIERLLGAG</sequence>
<dbReference type="NCBIfam" id="TIGR00099">
    <property type="entry name" value="Cof-subfamily"/>
    <property type="match status" value="1"/>
</dbReference>
<dbReference type="InterPro" id="IPR023214">
    <property type="entry name" value="HAD_sf"/>
</dbReference>
<reference evidence="1 2" key="1">
    <citation type="submission" date="2019-03" db="EMBL/GenBank/DDBJ databases">
        <title>Whole genome sequence of a novel Rubrobacter taiwanensis strain, isolated from Yellowstone National Park.</title>
        <authorList>
            <person name="Freed S."/>
            <person name="Ramaley R.F."/>
            <person name="Kyndt J.A."/>
        </authorList>
    </citation>
    <scope>NUCLEOTIDE SEQUENCE [LARGE SCALE GENOMIC DNA]</scope>
    <source>
        <strain evidence="1 2">Yellowstone</strain>
    </source>
</reference>
<dbReference type="Gene3D" id="3.30.1240.10">
    <property type="match status" value="1"/>
</dbReference>
<evidence type="ECO:0000313" key="2">
    <source>
        <dbReference type="Proteomes" id="UP000295244"/>
    </source>
</evidence>